<dbReference type="EMBL" id="AEIJ01000737">
    <property type="status" value="NOT_ANNOTATED_CDS"/>
    <property type="molecule type" value="Genomic_DNA"/>
</dbReference>
<protein>
    <recommendedName>
        <fullName evidence="7">Glycosyltransferase family 32 protein</fullName>
    </recommendedName>
</protein>
<sequence length="734" mass="84895">MLSRGSKSNDRHVRSPSFTMAFPESTLKRKRPLGIPRITFVRIELNRRRALVLPVLRLFLPGAGPALPQSRLLSSHINTEYKRRDSIPDDIIEMHFARTLLVVVASWIVFVGPLILLILTVRLAFRSKNVFKTIFRPEEIERIWRWEIACGHYPSAHPIDITFGTHSHQAGVVTQIPNPARPFIGSDNLLVEENTSLTVKIVPTGPSRFYLVPEPLVQIDGKTYLSRPASNAALDMDQVMEHCEFPKGYVRDCLTFLRGESVDIKARRRYFVAEEADSMLSEQVLSEVEVQRASMGKVISVDSNVQFERKLQAREQLSLASLPMISSPLRQRHATFPNADIACDPEHPRLLHMYWTGPFTDKPYMAVISFLYTQNLGLNIPLGEHPSKTHCRPQLWIWINPVSAAALLPPEGAAEQIQRDLEANKWSSALLHPRWRDVVHFKLWNTSQQLDNAEELKGWREKSLFNSHGYKYKDTVKKTNEEFRRVGTTDSSHYDRLSVVMSDMARFLLLHQYGGMYVDADTIFLRDWEPLFSWRGAFAYRWSRLNLYNTAVLKMDRKTALGHFIVRTSVENGFDFHPMSVAHYTQNAKTQNLLKMLPDALFDPAWLNTENYQRDRPAQPYFKKFEDFFQPPKKGRGGPATFDHFFKGAFSYHYHNFWWQPFDPVRNYPDLDPKVERASLSGQEQGEMSWSTMLKRHFEAFIRAEERNMYGEMIDLRPEETDDGDDVIDDDDDT</sequence>
<comment type="similarity">
    <text evidence="1">Belongs to the glycosyltransferase 32 family.</text>
</comment>
<evidence type="ECO:0000256" key="2">
    <source>
        <dbReference type="SAM" id="MobiDB-lite"/>
    </source>
</evidence>
<dbReference type="HOGENOM" id="CLU_012328_0_0_1"/>
<dbReference type="InterPro" id="IPR007577">
    <property type="entry name" value="GlycoTrfase_DXD_sugar-bd_CS"/>
</dbReference>
<proteinExistence type="inferred from homology"/>
<evidence type="ECO:0000256" key="3">
    <source>
        <dbReference type="SAM" id="Phobius"/>
    </source>
</evidence>
<reference evidence="4" key="2">
    <citation type="submission" date="2010-11" db="EMBL/GenBank/DDBJ databases">
        <authorList>
            <consortium name="The Broad Institute Genome Sequencing Platform"/>
            <person name="Earl A."/>
            <person name="Ward D."/>
            <person name="Feldgarden M."/>
            <person name="Gevers D."/>
            <person name="Butler R."/>
            <person name="Young S.K."/>
            <person name="Zeng Q."/>
            <person name="Gargeya S."/>
            <person name="Fitzgerald M."/>
            <person name="Haas B."/>
            <person name="Abouelleil A."/>
            <person name="Alvarado L."/>
            <person name="Arachchi H.M."/>
            <person name="Berlin A."/>
            <person name="Brown A."/>
            <person name="Chapman S.B."/>
            <person name="Chen Z."/>
            <person name="Dunbar C."/>
            <person name="Freedman E."/>
            <person name="Gearin G."/>
            <person name="Gellesch M."/>
            <person name="Goldberg J."/>
            <person name="Griggs A."/>
            <person name="Gujja S."/>
            <person name="Heilman E."/>
            <person name="Heiman D."/>
            <person name="Howarth C."/>
            <person name="Larson L."/>
            <person name="Lui A."/>
            <person name="MacDonald P.J.P."/>
            <person name="Mehta T."/>
            <person name="Montmayeur A."/>
            <person name="Murphy C."/>
            <person name="Neiman D."/>
            <person name="Pearson M."/>
            <person name="Priest M."/>
            <person name="Roberts A."/>
            <person name="Saif S."/>
            <person name="Shea T."/>
            <person name="Shenoy N."/>
            <person name="Sisk P."/>
            <person name="Stolte C."/>
            <person name="Sykes S."/>
            <person name="White J."/>
            <person name="Yandava C."/>
            <person name="Wortman J."/>
            <person name="Nusbaum C."/>
            <person name="Birren B."/>
        </authorList>
    </citation>
    <scope>NUCLEOTIDE SEQUENCE</scope>
    <source>
        <strain evidence="4">P1A1 Lamole</strain>
    </source>
</reference>
<reference evidence="5" key="4">
    <citation type="submission" date="2015-06" db="UniProtKB">
        <authorList>
            <consortium name="EnsemblFungi"/>
        </authorList>
    </citation>
    <scope>IDENTIFICATION</scope>
</reference>
<gene>
    <name evidence="4" type="ORF">MVLG_06330</name>
</gene>
<evidence type="ECO:0000256" key="1">
    <source>
        <dbReference type="ARBA" id="ARBA00009003"/>
    </source>
</evidence>
<evidence type="ECO:0008006" key="7">
    <source>
        <dbReference type="Google" id="ProtNLM"/>
    </source>
</evidence>
<name>U5HGY5_USTV1</name>
<dbReference type="InParanoid" id="U5HGY5"/>
<keyword evidence="3" id="KW-1133">Transmembrane helix</keyword>
<evidence type="ECO:0000313" key="4">
    <source>
        <dbReference type="EMBL" id="KDE03177.1"/>
    </source>
</evidence>
<feature type="transmembrane region" description="Helical" evidence="3">
    <location>
        <begin position="100"/>
        <end position="125"/>
    </location>
</feature>
<dbReference type="Pfam" id="PF04488">
    <property type="entry name" value="Gly_transf_sug"/>
    <property type="match status" value="1"/>
</dbReference>
<evidence type="ECO:0000313" key="6">
    <source>
        <dbReference type="Proteomes" id="UP000017200"/>
    </source>
</evidence>
<dbReference type="Proteomes" id="UP000017200">
    <property type="component" value="Unassembled WGS sequence"/>
</dbReference>
<dbReference type="SUPFAM" id="SSF53448">
    <property type="entry name" value="Nucleotide-diphospho-sugar transferases"/>
    <property type="match status" value="1"/>
</dbReference>
<dbReference type="EnsemblFungi" id="MVLG_06330T0">
    <property type="protein sequence ID" value="MVLG_06330T0"/>
    <property type="gene ID" value="MVLG_06330"/>
</dbReference>
<evidence type="ECO:0000313" key="5">
    <source>
        <dbReference type="EnsemblFungi" id="MVLG_06330T0"/>
    </source>
</evidence>
<dbReference type="OMA" id="VMEHCEF"/>
<dbReference type="GO" id="GO:0032040">
    <property type="term" value="C:small-subunit processome"/>
    <property type="evidence" value="ECO:0007669"/>
    <property type="project" value="TreeGrafter"/>
</dbReference>
<dbReference type="PANTHER" id="PTHR22851:SF1">
    <property type="entry name" value="GLYCOSYLTRANSFERASE FAMILY 32 PROTEIN"/>
    <property type="match status" value="1"/>
</dbReference>
<reference evidence="4 6" key="3">
    <citation type="journal article" date="2015" name="BMC Genomics">
        <title>Sex and parasites: genomic and transcriptomic analysis of Microbotryum lychnidis-dioicae, the biotrophic and plant-castrating anther smut fungus.</title>
        <authorList>
            <person name="Perlin M.H."/>
            <person name="Amselem J."/>
            <person name="Fontanillas E."/>
            <person name="Toh S.S."/>
            <person name="Chen Z."/>
            <person name="Goldberg J."/>
            <person name="Duplessis S."/>
            <person name="Henrissat B."/>
            <person name="Young S."/>
            <person name="Zeng Q."/>
            <person name="Aguileta G."/>
            <person name="Petit E."/>
            <person name="Badouin H."/>
            <person name="Andrews J."/>
            <person name="Razeeq D."/>
            <person name="Gabaldon T."/>
            <person name="Quesneville H."/>
            <person name="Giraud T."/>
            <person name="Hood M.E."/>
            <person name="Schultz D.J."/>
            <person name="Cuomo C.A."/>
        </authorList>
    </citation>
    <scope>NUCLEOTIDE SEQUENCE [LARGE SCALE GENOMIC DNA]</scope>
    <source>
        <strain evidence="4">P1A1 Lamole</strain>
        <strain evidence="6">p1A1 Lamole</strain>
    </source>
</reference>
<dbReference type="Gene3D" id="3.90.550.20">
    <property type="match status" value="1"/>
</dbReference>
<dbReference type="OrthoDB" id="108365at2759"/>
<organism evidence="4">
    <name type="scientific">Microbotryum lychnidis-dioicae (strain p1A1 Lamole / MvSl-1064)</name>
    <name type="common">Anther smut fungus</name>
    <dbReference type="NCBI Taxonomy" id="683840"/>
    <lineage>
        <taxon>Eukaryota</taxon>
        <taxon>Fungi</taxon>
        <taxon>Dikarya</taxon>
        <taxon>Basidiomycota</taxon>
        <taxon>Pucciniomycotina</taxon>
        <taxon>Microbotryomycetes</taxon>
        <taxon>Microbotryales</taxon>
        <taxon>Microbotryaceae</taxon>
        <taxon>Microbotryum</taxon>
    </lineage>
</organism>
<keyword evidence="3" id="KW-0472">Membrane</keyword>
<dbReference type="PANTHER" id="PTHR22851">
    <property type="entry name" value="U3 SMALL NUCLEOLAR RNA U3 SNORNA ASSOCIATED PROTEIN"/>
    <property type="match status" value="1"/>
</dbReference>
<dbReference type="EMBL" id="GL541754">
    <property type="protein sequence ID" value="KDE03177.1"/>
    <property type="molecule type" value="Genomic_DNA"/>
</dbReference>
<reference evidence="6" key="1">
    <citation type="submission" date="2010-11" db="EMBL/GenBank/DDBJ databases">
        <title>The genome sequence of Microbotryum violaceum strain p1A1 Lamole.</title>
        <authorList>
            <person name="Cuomo C."/>
            <person name="Perlin M."/>
            <person name="Young S.K."/>
            <person name="Zeng Q."/>
            <person name="Gargeya S."/>
            <person name="Alvarado L."/>
            <person name="Berlin A."/>
            <person name="Chapman S.B."/>
            <person name="Chen Z."/>
            <person name="Freedman E."/>
            <person name="Gellesch M."/>
            <person name="Goldberg J."/>
            <person name="Griggs A."/>
            <person name="Gujja S."/>
            <person name="Heilman E."/>
            <person name="Heiman D."/>
            <person name="Howarth C."/>
            <person name="Mehta T."/>
            <person name="Neiman D."/>
            <person name="Pearson M."/>
            <person name="Roberts A."/>
            <person name="Saif S."/>
            <person name="Shea T."/>
            <person name="Shenoy N."/>
            <person name="Sisk P."/>
            <person name="Stolte C."/>
            <person name="Sykes S."/>
            <person name="White J."/>
            <person name="Yandava C."/>
            <person name="Haas B."/>
            <person name="Nusbaum C."/>
            <person name="Birren B."/>
        </authorList>
    </citation>
    <scope>NUCLEOTIDE SEQUENCE [LARGE SCALE GENOMIC DNA]</scope>
    <source>
        <strain evidence="6">p1A1 Lamole</strain>
    </source>
</reference>
<dbReference type="GO" id="GO:0000462">
    <property type="term" value="P:maturation of SSU-rRNA from tricistronic rRNA transcript (SSU-rRNA, 5.8S rRNA, LSU-rRNA)"/>
    <property type="evidence" value="ECO:0007669"/>
    <property type="project" value="TreeGrafter"/>
</dbReference>
<dbReference type="InterPro" id="IPR029044">
    <property type="entry name" value="Nucleotide-diphossugar_trans"/>
</dbReference>
<dbReference type="STRING" id="683840.U5HGY5"/>
<feature type="region of interest" description="Disordered" evidence="2">
    <location>
        <begin position="714"/>
        <end position="734"/>
    </location>
</feature>
<feature type="compositionally biased region" description="Acidic residues" evidence="2">
    <location>
        <begin position="720"/>
        <end position="734"/>
    </location>
</feature>
<accession>U5HGY5</accession>
<dbReference type="InterPro" id="IPR051733">
    <property type="entry name" value="WD_repeat_DCAF13/WDSOF1"/>
</dbReference>
<keyword evidence="6" id="KW-1185">Reference proteome</keyword>
<dbReference type="AlphaFoldDB" id="U5HGY5"/>
<keyword evidence="3" id="KW-0812">Transmembrane</keyword>